<organism evidence="3 4">
    <name type="scientific">Scleroderma citrinum Foug A</name>
    <dbReference type="NCBI Taxonomy" id="1036808"/>
    <lineage>
        <taxon>Eukaryota</taxon>
        <taxon>Fungi</taxon>
        <taxon>Dikarya</taxon>
        <taxon>Basidiomycota</taxon>
        <taxon>Agaricomycotina</taxon>
        <taxon>Agaricomycetes</taxon>
        <taxon>Agaricomycetidae</taxon>
        <taxon>Boletales</taxon>
        <taxon>Sclerodermatineae</taxon>
        <taxon>Sclerodermataceae</taxon>
        <taxon>Scleroderma</taxon>
    </lineage>
</organism>
<dbReference type="HOGENOM" id="CLU_021920_1_0_1"/>
<evidence type="ECO:0000256" key="2">
    <source>
        <dbReference type="SAM" id="MobiDB-lite"/>
    </source>
</evidence>
<feature type="compositionally biased region" description="Low complexity" evidence="2">
    <location>
        <begin position="319"/>
        <end position="340"/>
    </location>
</feature>
<feature type="compositionally biased region" description="Basic and acidic residues" evidence="2">
    <location>
        <begin position="385"/>
        <end position="395"/>
    </location>
</feature>
<reference evidence="3 4" key="1">
    <citation type="submission" date="2014-04" db="EMBL/GenBank/DDBJ databases">
        <authorList>
            <consortium name="DOE Joint Genome Institute"/>
            <person name="Kuo A."/>
            <person name="Kohler A."/>
            <person name="Nagy L.G."/>
            <person name="Floudas D."/>
            <person name="Copeland A."/>
            <person name="Barry K.W."/>
            <person name="Cichocki N."/>
            <person name="Veneault-Fourrey C."/>
            <person name="LaButti K."/>
            <person name="Lindquist E.A."/>
            <person name="Lipzen A."/>
            <person name="Lundell T."/>
            <person name="Morin E."/>
            <person name="Murat C."/>
            <person name="Sun H."/>
            <person name="Tunlid A."/>
            <person name="Henrissat B."/>
            <person name="Grigoriev I.V."/>
            <person name="Hibbett D.S."/>
            <person name="Martin F."/>
            <person name="Nordberg H.P."/>
            <person name="Cantor M.N."/>
            <person name="Hua S.X."/>
        </authorList>
    </citation>
    <scope>NUCLEOTIDE SEQUENCE [LARGE SCALE GENOMIC DNA]</scope>
    <source>
        <strain evidence="3 4">Foug A</strain>
    </source>
</reference>
<dbReference type="Proteomes" id="UP000053989">
    <property type="component" value="Unassembled WGS sequence"/>
</dbReference>
<evidence type="ECO:0000313" key="4">
    <source>
        <dbReference type="Proteomes" id="UP000053989"/>
    </source>
</evidence>
<feature type="region of interest" description="Disordered" evidence="2">
    <location>
        <begin position="316"/>
        <end position="409"/>
    </location>
</feature>
<name>A0A0C2ZD66_9AGAM</name>
<gene>
    <name evidence="3" type="ORF">SCLCIDRAFT_985690</name>
</gene>
<protein>
    <submittedName>
        <fullName evidence="3">Uncharacterized protein</fullName>
    </submittedName>
</protein>
<dbReference type="OrthoDB" id="515401at2759"/>
<feature type="region of interest" description="Disordered" evidence="2">
    <location>
        <begin position="1"/>
        <end position="110"/>
    </location>
</feature>
<evidence type="ECO:0000256" key="1">
    <source>
        <dbReference type="SAM" id="Coils"/>
    </source>
</evidence>
<proteinExistence type="predicted"/>
<accession>A0A0C2ZD66</accession>
<dbReference type="STRING" id="1036808.A0A0C2ZD66"/>
<reference evidence="4" key="2">
    <citation type="submission" date="2015-01" db="EMBL/GenBank/DDBJ databases">
        <title>Evolutionary Origins and Diversification of the Mycorrhizal Mutualists.</title>
        <authorList>
            <consortium name="DOE Joint Genome Institute"/>
            <consortium name="Mycorrhizal Genomics Consortium"/>
            <person name="Kohler A."/>
            <person name="Kuo A."/>
            <person name="Nagy L.G."/>
            <person name="Floudas D."/>
            <person name="Copeland A."/>
            <person name="Barry K.W."/>
            <person name="Cichocki N."/>
            <person name="Veneault-Fourrey C."/>
            <person name="LaButti K."/>
            <person name="Lindquist E.A."/>
            <person name="Lipzen A."/>
            <person name="Lundell T."/>
            <person name="Morin E."/>
            <person name="Murat C."/>
            <person name="Riley R."/>
            <person name="Ohm R."/>
            <person name="Sun H."/>
            <person name="Tunlid A."/>
            <person name="Henrissat B."/>
            <person name="Grigoriev I.V."/>
            <person name="Hibbett D.S."/>
            <person name="Martin F."/>
        </authorList>
    </citation>
    <scope>NUCLEOTIDE SEQUENCE [LARGE SCALE GENOMIC DNA]</scope>
    <source>
        <strain evidence="4">Foug A</strain>
    </source>
</reference>
<feature type="compositionally biased region" description="Basic and acidic residues" evidence="2">
    <location>
        <begin position="69"/>
        <end position="81"/>
    </location>
</feature>
<feature type="compositionally biased region" description="Basic residues" evidence="2">
    <location>
        <begin position="1"/>
        <end position="12"/>
    </location>
</feature>
<evidence type="ECO:0000313" key="3">
    <source>
        <dbReference type="EMBL" id="KIM59733.1"/>
    </source>
</evidence>
<feature type="coiled-coil region" evidence="1">
    <location>
        <begin position="277"/>
        <end position="304"/>
    </location>
</feature>
<keyword evidence="1" id="KW-0175">Coiled coil</keyword>
<feature type="compositionally biased region" description="Pro residues" evidence="2">
    <location>
        <begin position="341"/>
        <end position="359"/>
    </location>
</feature>
<keyword evidence="4" id="KW-1185">Reference proteome</keyword>
<dbReference type="InParanoid" id="A0A0C2ZD66"/>
<dbReference type="AlphaFoldDB" id="A0A0C2ZD66"/>
<feature type="compositionally biased region" description="Acidic residues" evidence="2">
    <location>
        <begin position="82"/>
        <end position="96"/>
    </location>
</feature>
<dbReference type="EMBL" id="KN822070">
    <property type="protein sequence ID" value="KIM59733.1"/>
    <property type="molecule type" value="Genomic_DNA"/>
</dbReference>
<sequence length="409" mass="43053">MKKTVIKRRKRVPAAAGMSSARITDHQAAEALAGLGQSGGSQHANTGGEESDAEGIDDPQPRRKRARRGRSDREKGRVREKDEDEDMGEPDEDDGVESGGGSTGRGRGKTAAALIHQQIAEALGERGHSLPRGSAMQSGAASAAEMDRFAHHLARVGSGHGFIAAPHPGLDLPPLNAALGERYGYGPLGLVSTRDYSGAPSSYIRSGSNAPSRTHSPLNPGLAAAAAAVGYVLPPPHALGHGYYALGGHPHGHHTPPPVGHEAALMNGMFRGGVPTLVELQQHYQDLLEHRKRYEEMIEKTDRMLAGVKRGIDEMFGASSSQPQPQLQPSQTSQTLTLTPQPSPQPPQPSPSIPPPPRTPSAHASPEQASPVAMGAAPAVGISRPGDRDRDRAREPVWPVVGEGAATRE</sequence>